<protein>
    <submittedName>
        <fullName evidence="1">Uncharacterized protein</fullName>
    </submittedName>
</protein>
<dbReference type="EMBL" id="LSLI01000013">
    <property type="protein sequence ID" value="KXS33023.1"/>
    <property type="molecule type" value="Genomic_DNA"/>
</dbReference>
<accession>A0A139BVT8</accession>
<sequence>MLSGCVSQGPAEPVPQRNVSIDSFHVVKTSPESVDIELVGSNDGSRGQLCLGASAKSRDGIVRSEGFHPYVLPVGQQFHITAEVVRPSGSEQLHTDALAVKVYPCGKEVILNRIFDWPYIWSAKAANPSVGEVENQAGINPWQIFFQDLNELDFASLDALIERWNNPKERDRNGEWKLDGFRGALNYFSQISDWHGNLERIQKWRKFNPESPGAAIAEARYWVAYAWHIRGYEYNSDVDPVAIKVFHQRMQRAEQALKESRPYAANNPLWYETYLEVSIDDKREDKFTAQLFDEGIRKQPYYQPLYVEMAKRWSHWSGKDTDWRKVDDLVNRAVALTKPLDGNIDYALLYAQINDRQKIEFHLFQGSLVSWPRMKDSFEEWVRRYPSDDNLNEFAAFACRAGDREAYLRMRPRIQGRIVPGKWPSNYSIDLCDHRFM</sequence>
<dbReference type="AlphaFoldDB" id="A0A139BVT8"/>
<organism evidence="1 2">
    <name type="scientific">Candidatus Gallionella acididurans</name>
    <dbReference type="NCBI Taxonomy" id="1796491"/>
    <lineage>
        <taxon>Bacteria</taxon>
        <taxon>Pseudomonadati</taxon>
        <taxon>Pseudomonadota</taxon>
        <taxon>Betaproteobacteria</taxon>
        <taxon>Nitrosomonadales</taxon>
        <taxon>Gallionellaceae</taxon>
        <taxon>Gallionella</taxon>
    </lineage>
</organism>
<name>A0A139BVT8_9PROT</name>
<reference evidence="1 2" key="1">
    <citation type="submission" date="2016-02" db="EMBL/GenBank/DDBJ databases">
        <authorList>
            <person name="Wen L."/>
            <person name="He K."/>
            <person name="Yang H."/>
        </authorList>
    </citation>
    <scope>NUCLEOTIDE SEQUENCE [LARGE SCALE GENOMIC DNA]</scope>
    <source>
        <strain evidence="1">ShG14-8</strain>
    </source>
</reference>
<evidence type="ECO:0000313" key="1">
    <source>
        <dbReference type="EMBL" id="KXS33023.1"/>
    </source>
</evidence>
<dbReference type="Proteomes" id="UP000070578">
    <property type="component" value="Unassembled WGS sequence"/>
</dbReference>
<gene>
    <name evidence="1" type="ORF">AWT59_0866</name>
</gene>
<proteinExistence type="predicted"/>
<evidence type="ECO:0000313" key="2">
    <source>
        <dbReference type="Proteomes" id="UP000070578"/>
    </source>
</evidence>
<comment type="caution">
    <text evidence="1">The sequence shown here is derived from an EMBL/GenBank/DDBJ whole genome shotgun (WGS) entry which is preliminary data.</text>
</comment>
<reference evidence="1 2" key="2">
    <citation type="submission" date="2016-03" db="EMBL/GenBank/DDBJ databases">
        <title>New uncultured bacterium of the family Gallionellaceae from acid mine drainage: description and reconstruction of genome based on metagenomic analysis of microbial community.</title>
        <authorList>
            <person name="Kadnikov V."/>
            <person name="Ivasenko D."/>
            <person name="Beletsky A."/>
            <person name="Mardanov A."/>
            <person name="Danilova E."/>
            <person name="Pimenov N."/>
            <person name="Karnachuk O."/>
            <person name="Ravin N."/>
        </authorList>
    </citation>
    <scope>NUCLEOTIDE SEQUENCE [LARGE SCALE GENOMIC DNA]</scope>
    <source>
        <strain evidence="1">ShG14-8</strain>
    </source>
</reference>